<organism evidence="1 2">
    <name type="scientific">Popillia japonica</name>
    <name type="common">Japanese beetle</name>
    <dbReference type="NCBI Taxonomy" id="7064"/>
    <lineage>
        <taxon>Eukaryota</taxon>
        <taxon>Metazoa</taxon>
        <taxon>Ecdysozoa</taxon>
        <taxon>Arthropoda</taxon>
        <taxon>Hexapoda</taxon>
        <taxon>Insecta</taxon>
        <taxon>Pterygota</taxon>
        <taxon>Neoptera</taxon>
        <taxon>Endopterygota</taxon>
        <taxon>Coleoptera</taxon>
        <taxon>Polyphaga</taxon>
        <taxon>Scarabaeiformia</taxon>
        <taxon>Scarabaeidae</taxon>
        <taxon>Rutelinae</taxon>
        <taxon>Popillia</taxon>
    </lineage>
</organism>
<protein>
    <submittedName>
        <fullName evidence="1">Uncharacterized protein</fullName>
    </submittedName>
</protein>
<name>A0AAW1HTC2_POPJA</name>
<dbReference type="AlphaFoldDB" id="A0AAW1HTC2"/>
<dbReference type="EMBL" id="JASPKY010000961">
    <property type="protein sequence ID" value="KAK9679877.1"/>
    <property type="molecule type" value="Genomic_DNA"/>
</dbReference>
<evidence type="ECO:0000313" key="2">
    <source>
        <dbReference type="Proteomes" id="UP001458880"/>
    </source>
</evidence>
<proteinExistence type="predicted"/>
<dbReference type="Proteomes" id="UP001458880">
    <property type="component" value="Unassembled WGS sequence"/>
</dbReference>
<reference evidence="1 2" key="1">
    <citation type="journal article" date="2024" name="BMC Genomics">
        <title>De novo assembly and annotation of Popillia japonica's genome with initial clues to its potential as an invasive pest.</title>
        <authorList>
            <person name="Cucini C."/>
            <person name="Boschi S."/>
            <person name="Funari R."/>
            <person name="Cardaioli E."/>
            <person name="Iannotti N."/>
            <person name="Marturano G."/>
            <person name="Paoli F."/>
            <person name="Bruttini M."/>
            <person name="Carapelli A."/>
            <person name="Frati F."/>
            <person name="Nardi F."/>
        </authorList>
    </citation>
    <scope>NUCLEOTIDE SEQUENCE [LARGE SCALE GENOMIC DNA]</scope>
    <source>
        <strain evidence="1">DMR45628</strain>
    </source>
</reference>
<evidence type="ECO:0000313" key="1">
    <source>
        <dbReference type="EMBL" id="KAK9679877.1"/>
    </source>
</evidence>
<comment type="caution">
    <text evidence="1">The sequence shown here is derived from an EMBL/GenBank/DDBJ whole genome shotgun (WGS) entry which is preliminary data.</text>
</comment>
<accession>A0AAW1HTC2</accession>
<gene>
    <name evidence="1" type="ORF">QE152_g39649</name>
</gene>
<keyword evidence="2" id="KW-1185">Reference proteome</keyword>
<sequence>MRQSIRYNLGHHNGEVHTSTRSRARDAPSISGAYLNIRSKQWSEEAVAVGILPFDVTGGSMRRGMLARSGALCNANFKVGRWKTATTRILIFLFLVLS</sequence>